<feature type="compositionally biased region" description="Low complexity" evidence="2">
    <location>
        <begin position="119"/>
        <end position="139"/>
    </location>
</feature>
<evidence type="ECO:0000313" key="4">
    <source>
        <dbReference type="Proteomes" id="UP000724149"/>
    </source>
</evidence>
<dbReference type="EMBL" id="JACSNR010000004">
    <property type="protein sequence ID" value="MBM6923060.1"/>
    <property type="molecule type" value="Genomic_DNA"/>
</dbReference>
<keyword evidence="1" id="KW-0175">Coiled coil</keyword>
<accession>A0ABS2GNJ9</accession>
<dbReference type="RefSeq" id="WP_204720319.1">
    <property type="nucleotide sequence ID" value="NZ_JACSNR010000004.1"/>
</dbReference>
<evidence type="ECO:0000313" key="3">
    <source>
        <dbReference type="EMBL" id="MBM6923060.1"/>
    </source>
</evidence>
<protein>
    <recommendedName>
        <fullName evidence="5">Beta propeller domain-containing protein</fullName>
    </recommendedName>
</protein>
<feature type="region of interest" description="Disordered" evidence="2">
    <location>
        <begin position="111"/>
        <end position="148"/>
    </location>
</feature>
<evidence type="ECO:0000256" key="1">
    <source>
        <dbReference type="SAM" id="Coils"/>
    </source>
</evidence>
<evidence type="ECO:0000256" key="2">
    <source>
        <dbReference type="SAM" id="MobiDB-lite"/>
    </source>
</evidence>
<feature type="region of interest" description="Disordered" evidence="2">
    <location>
        <begin position="174"/>
        <end position="248"/>
    </location>
</feature>
<organism evidence="3 4">
    <name type="scientific">Hydrogenoanaerobacterium saccharovorans</name>
    <dbReference type="NCBI Taxonomy" id="474960"/>
    <lineage>
        <taxon>Bacteria</taxon>
        <taxon>Bacillati</taxon>
        <taxon>Bacillota</taxon>
        <taxon>Clostridia</taxon>
        <taxon>Eubacteriales</taxon>
        <taxon>Oscillospiraceae</taxon>
        <taxon>Hydrogenoanaerobacterium</taxon>
    </lineage>
</organism>
<keyword evidence="4" id="KW-1185">Reference proteome</keyword>
<dbReference type="Proteomes" id="UP000724149">
    <property type="component" value="Unassembled WGS sequence"/>
</dbReference>
<sequence>MRIEDFHDLGLNEEELAELEQSLQLIRQAVQQEEEIPLPDSLRGEALLHLLDGVEQDAPDEEPVQEKTKPAGRLIFGVFPQKYLAAAAMLALAVMVGVAYNRLPRTAEIGTNEIGSSMTSQEAPADSSSSEEAVSPTDSAPSDAQGETGYASVLNQINDRYNREDKPVYYRGPVSEQEPQAEESQQKDNPQSGEYRTEPEESEAAAEEPKKDSSMLKAPGNTADQAVQPEADSVDSSSADAGAAAQEAPLANESNSLMTAQGSVQADAANGIAADEAEPPAEEPETAEDTEEAPPITQFRVASMENRLSVEADTGYTYTLVPDEQDQCQAVLKVTSESTSAEPALVEITSEEPVAYSRVLYDDGNLIVVGNLLEYPEEYLQMTRTVYEEVGIEDKEVTSDLRNSFTEMTQVTVYSVSEENPADLSLSRDYYQAGWCRDAAVTESGTLYTVTNKSIYGVNGVTEYLTEVIPVVGTKAELSYLDVNRIYVDDLSSELDSYVVVCGLDLTRADSTLDAVAYLGDQMPVARIAEDGIYLGRTVTGEDEATSRMIRFEGSNLSSVTESENISGLLIPRSFVSLPDTGCAVLTGQSEGTGGRISECTVLVLDRSLGTAAAVQVPVSPKEITSVEVLSQTMLIHTAEKTYQVDFTAPLSPEVSVRV</sequence>
<gene>
    <name evidence="3" type="ORF">H9X81_05050</name>
</gene>
<comment type="caution">
    <text evidence="3">The sequence shown here is derived from an EMBL/GenBank/DDBJ whole genome shotgun (WGS) entry which is preliminary data.</text>
</comment>
<feature type="region of interest" description="Disordered" evidence="2">
    <location>
        <begin position="274"/>
        <end position="295"/>
    </location>
</feature>
<evidence type="ECO:0008006" key="5">
    <source>
        <dbReference type="Google" id="ProtNLM"/>
    </source>
</evidence>
<feature type="compositionally biased region" description="Acidic residues" evidence="2">
    <location>
        <begin position="275"/>
        <end position="292"/>
    </location>
</feature>
<proteinExistence type="predicted"/>
<feature type="coiled-coil region" evidence="1">
    <location>
        <begin position="9"/>
        <end position="36"/>
    </location>
</feature>
<reference evidence="3 4" key="1">
    <citation type="journal article" date="2021" name="Sci. Rep.">
        <title>The distribution of antibiotic resistance genes in chicken gut microbiota commensals.</title>
        <authorList>
            <person name="Juricova H."/>
            <person name="Matiasovicova J."/>
            <person name="Kubasova T."/>
            <person name="Cejkova D."/>
            <person name="Rychlik I."/>
        </authorList>
    </citation>
    <scope>NUCLEOTIDE SEQUENCE [LARGE SCALE GENOMIC DNA]</scope>
    <source>
        <strain evidence="3 4">An564</strain>
    </source>
</reference>
<name>A0ABS2GNJ9_9FIRM</name>
<feature type="compositionally biased region" description="Low complexity" evidence="2">
    <location>
        <begin position="230"/>
        <end position="248"/>
    </location>
</feature>